<dbReference type="STRING" id="1317117.ATO7_11093"/>
<keyword evidence="3" id="KW-1185">Reference proteome</keyword>
<gene>
    <name evidence="2" type="ORF">ATO7_11093</name>
</gene>
<feature type="transmembrane region" description="Helical" evidence="1">
    <location>
        <begin position="6"/>
        <end position="29"/>
    </location>
</feature>
<feature type="transmembrane region" description="Helical" evidence="1">
    <location>
        <begin position="106"/>
        <end position="125"/>
    </location>
</feature>
<feature type="transmembrane region" description="Helical" evidence="1">
    <location>
        <begin position="77"/>
        <end position="94"/>
    </location>
</feature>
<evidence type="ECO:0000313" key="2">
    <source>
        <dbReference type="EMBL" id="ORE85834.1"/>
    </source>
</evidence>
<dbReference type="Proteomes" id="UP000192342">
    <property type="component" value="Unassembled WGS sequence"/>
</dbReference>
<evidence type="ECO:0000313" key="3">
    <source>
        <dbReference type="Proteomes" id="UP000192342"/>
    </source>
</evidence>
<evidence type="ECO:0000256" key="1">
    <source>
        <dbReference type="SAM" id="Phobius"/>
    </source>
</evidence>
<dbReference type="AlphaFoldDB" id="A0A1Y1SCA7"/>
<comment type="caution">
    <text evidence="2">The sequence shown here is derived from an EMBL/GenBank/DDBJ whole genome shotgun (WGS) entry which is preliminary data.</text>
</comment>
<keyword evidence="1" id="KW-0472">Membrane</keyword>
<organism evidence="2 3">
    <name type="scientific">Oceanococcus atlanticus</name>
    <dbReference type="NCBI Taxonomy" id="1317117"/>
    <lineage>
        <taxon>Bacteria</taxon>
        <taxon>Pseudomonadati</taxon>
        <taxon>Pseudomonadota</taxon>
        <taxon>Gammaproteobacteria</taxon>
        <taxon>Chromatiales</taxon>
        <taxon>Oceanococcaceae</taxon>
        <taxon>Oceanococcus</taxon>
    </lineage>
</organism>
<sequence length="130" mass="14050">MDSAGVNHLISGVLIAVGLIHLAPALGVLGPERLRQLYEVSVHDPDMLLLMRHRAVLFGILGAVLTLAAWHRELQPLALLAGILSTGSFILLAGGEAYNAAIRRVILIDWLALGGLLAASLLWLWRRYGM</sequence>
<keyword evidence="1" id="KW-1133">Transmembrane helix</keyword>
<feature type="transmembrane region" description="Helical" evidence="1">
    <location>
        <begin position="55"/>
        <end position="71"/>
    </location>
</feature>
<name>A0A1Y1SCA7_9GAMM</name>
<proteinExistence type="predicted"/>
<protein>
    <submittedName>
        <fullName evidence="2">Membrane protein</fullName>
    </submittedName>
</protein>
<accession>A0A1Y1SCA7</accession>
<reference evidence="2 3" key="1">
    <citation type="submission" date="2013-04" db="EMBL/GenBank/DDBJ databases">
        <title>Oceanococcus atlanticus 22II-S10r2 Genome Sequencing.</title>
        <authorList>
            <person name="Lai Q."/>
            <person name="Li G."/>
            <person name="Shao Z."/>
        </authorList>
    </citation>
    <scope>NUCLEOTIDE SEQUENCE [LARGE SCALE GENOMIC DNA]</scope>
    <source>
        <strain evidence="2 3">22II-S10r2</strain>
    </source>
</reference>
<keyword evidence="1" id="KW-0812">Transmembrane</keyword>
<dbReference type="EMBL" id="AQQV01000003">
    <property type="protein sequence ID" value="ORE85834.1"/>
    <property type="molecule type" value="Genomic_DNA"/>
</dbReference>